<gene>
    <name evidence="5 9" type="primary">xseA</name>
    <name evidence="9" type="ORF">UC8_23890</name>
</gene>
<dbReference type="PANTHER" id="PTHR30008:SF0">
    <property type="entry name" value="EXODEOXYRIBONUCLEASE 7 LARGE SUBUNIT"/>
    <property type="match status" value="1"/>
</dbReference>
<keyword evidence="1 5" id="KW-0963">Cytoplasm</keyword>
<comment type="subunit">
    <text evidence="5">Heterooligomer composed of large and small subunits.</text>
</comment>
<evidence type="ECO:0000259" key="8">
    <source>
        <dbReference type="Pfam" id="PF13742"/>
    </source>
</evidence>
<dbReference type="InterPro" id="IPR025824">
    <property type="entry name" value="OB-fold_nuc-bd_dom"/>
</dbReference>
<dbReference type="EMBL" id="CP042914">
    <property type="protein sequence ID" value="QEG40379.1"/>
    <property type="molecule type" value="Genomic_DNA"/>
</dbReference>
<evidence type="ECO:0000256" key="2">
    <source>
        <dbReference type="ARBA" id="ARBA00022722"/>
    </source>
</evidence>
<feature type="domain" description="OB-fold nucleic acid binding" evidence="8">
    <location>
        <begin position="5"/>
        <end position="96"/>
    </location>
</feature>
<dbReference type="GO" id="GO:0006308">
    <property type="term" value="P:DNA catabolic process"/>
    <property type="evidence" value="ECO:0007669"/>
    <property type="project" value="UniProtKB-UniRule"/>
</dbReference>
<dbReference type="HAMAP" id="MF_00378">
    <property type="entry name" value="Exonuc_7_L"/>
    <property type="match status" value="1"/>
</dbReference>
<organism evidence="9 10">
    <name type="scientific">Roseimaritima ulvae</name>
    <dbReference type="NCBI Taxonomy" id="980254"/>
    <lineage>
        <taxon>Bacteria</taxon>
        <taxon>Pseudomonadati</taxon>
        <taxon>Planctomycetota</taxon>
        <taxon>Planctomycetia</taxon>
        <taxon>Pirellulales</taxon>
        <taxon>Pirellulaceae</taxon>
        <taxon>Roseimaritima</taxon>
    </lineage>
</organism>
<evidence type="ECO:0000256" key="3">
    <source>
        <dbReference type="ARBA" id="ARBA00022801"/>
    </source>
</evidence>
<evidence type="ECO:0000313" key="10">
    <source>
        <dbReference type="Proteomes" id="UP000325286"/>
    </source>
</evidence>
<name>A0A5B9QR39_9BACT</name>
<sequence>MSSPWTVSQLTERVKSTLESSFPKISVQGEVTDLSRPSSGHLYFTLKDSRAQIRGIIWRSTAARLPFKIANGQELICWGDVEVYAARGSYQLVIRKAVPQGMGSLQLAFEQLRQRLAAEGLFEPGRKQPIPAFPRRVGFVTSPGGAAIRDFLEVAARRSAAVQIVLIPAQVQGDGGAESICRGIAAAHQIRPQLDALVVGRGGGSLEDLWCFNEEPVVRAIAAARLPTVSAVGHEIDVTLADLVADRRALTPSEAAELLVPSAEELTQSLRTLQQRLLRPVQHRLQNLRDRLQAVESRTVFSRPHDGVKQLRRRLDELDLRAGRAVRYDCDRARQRLGTATASLEALSPLAVLHRGYSVTTDATTGKPLRDADQVNAGDQITTRLEAGTIRSRVE</sequence>
<comment type="subcellular location">
    <subcellularLocation>
        <location evidence="5 6">Cytoplasm</location>
    </subcellularLocation>
</comment>
<keyword evidence="3 5" id="KW-0378">Hydrolase</keyword>
<evidence type="ECO:0000256" key="4">
    <source>
        <dbReference type="ARBA" id="ARBA00022839"/>
    </source>
</evidence>
<dbReference type="InterPro" id="IPR020579">
    <property type="entry name" value="Exonuc_VII_lsu_C"/>
</dbReference>
<dbReference type="GO" id="GO:0005737">
    <property type="term" value="C:cytoplasm"/>
    <property type="evidence" value="ECO:0007669"/>
    <property type="project" value="UniProtKB-SubCell"/>
</dbReference>
<dbReference type="KEGG" id="rul:UC8_23890"/>
<dbReference type="EC" id="3.1.11.6" evidence="5"/>
<evidence type="ECO:0000256" key="5">
    <source>
        <dbReference type="HAMAP-Rule" id="MF_00378"/>
    </source>
</evidence>
<comment type="catalytic activity">
    <reaction evidence="5 6">
        <text>Exonucleolytic cleavage in either 5'- to 3'- or 3'- to 5'-direction to yield nucleoside 5'-phosphates.</text>
        <dbReference type="EC" id="3.1.11.6"/>
    </reaction>
</comment>
<comment type="similarity">
    <text evidence="5 6">Belongs to the XseA family.</text>
</comment>
<dbReference type="AlphaFoldDB" id="A0A5B9QR39"/>
<keyword evidence="10" id="KW-1185">Reference proteome</keyword>
<accession>A0A5B9QR39</accession>
<dbReference type="NCBIfam" id="TIGR00237">
    <property type="entry name" value="xseA"/>
    <property type="match status" value="1"/>
</dbReference>
<dbReference type="Pfam" id="PF13742">
    <property type="entry name" value="tRNA_anti_2"/>
    <property type="match status" value="1"/>
</dbReference>
<dbReference type="GO" id="GO:0009318">
    <property type="term" value="C:exodeoxyribonuclease VII complex"/>
    <property type="evidence" value="ECO:0007669"/>
    <property type="project" value="UniProtKB-UniRule"/>
</dbReference>
<evidence type="ECO:0000313" key="9">
    <source>
        <dbReference type="EMBL" id="QEG40379.1"/>
    </source>
</evidence>
<comment type="function">
    <text evidence="5">Bidirectionally degrades single-stranded DNA into large acid-insoluble oligonucleotides, which are then degraded further into small acid-soluble oligonucleotides.</text>
</comment>
<dbReference type="Proteomes" id="UP000325286">
    <property type="component" value="Chromosome"/>
</dbReference>
<keyword evidence="2 5" id="KW-0540">Nuclease</keyword>
<protein>
    <recommendedName>
        <fullName evidence="5">Exodeoxyribonuclease 7 large subunit</fullName>
        <ecNumber evidence="5">3.1.11.6</ecNumber>
    </recommendedName>
    <alternativeName>
        <fullName evidence="5">Exodeoxyribonuclease VII large subunit</fullName>
        <shortName evidence="5">Exonuclease VII large subunit</shortName>
    </alternativeName>
</protein>
<keyword evidence="4 5" id="KW-0269">Exonuclease</keyword>
<dbReference type="Pfam" id="PF02601">
    <property type="entry name" value="Exonuc_VII_L"/>
    <property type="match status" value="1"/>
</dbReference>
<reference evidence="9 10" key="1">
    <citation type="submission" date="2019-08" db="EMBL/GenBank/DDBJ databases">
        <title>Deep-cultivation of Planctomycetes and their phenomic and genomic characterization uncovers novel biology.</title>
        <authorList>
            <person name="Wiegand S."/>
            <person name="Jogler M."/>
            <person name="Boedeker C."/>
            <person name="Pinto D."/>
            <person name="Vollmers J."/>
            <person name="Rivas-Marin E."/>
            <person name="Kohn T."/>
            <person name="Peeters S.H."/>
            <person name="Heuer A."/>
            <person name="Rast P."/>
            <person name="Oberbeckmann S."/>
            <person name="Bunk B."/>
            <person name="Jeske O."/>
            <person name="Meyerdierks A."/>
            <person name="Storesund J.E."/>
            <person name="Kallscheuer N."/>
            <person name="Luecker S."/>
            <person name="Lage O.M."/>
            <person name="Pohl T."/>
            <person name="Merkel B.J."/>
            <person name="Hornburger P."/>
            <person name="Mueller R.-W."/>
            <person name="Bruemmer F."/>
            <person name="Labrenz M."/>
            <person name="Spormann A.M."/>
            <person name="Op den Camp H."/>
            <person name="Overmann J."/>
            <person name="Amann R."/>
            <person name="Jetten M.S.M."/>
            <person name="Mascher T."/>
            <person name="Medema M.H."/>
            <person name="Devos D.P."/>
            <person name="Kaster A.-K."/>
            <person name="Ovreas L."/>
            <person name="Rohde M."/>
            <person name="Galperin M.Y."/>
            <person name="Jogler C."/>
        </authorList>
    </citation>
    <scope>NUCLEOTIDE SEQUENCE [LARGE SCALE GENOMIC DNA]</scope>
    <source>
        <strain evidence="9 10">UC8</strain>
    </source>
</reference>
<evidence type="ECO:0000256" key="6">
    <source>
        <dbReference type="RuleBase" id="RU004355"/>
    </source>
</evidence>
<evidence type="ECO:0000256" key="1">
    <source>
        <dbReference type="ARBA" id="ARBA00022490"/>
    </source>
</evidence>
<evidence type="ECO:0000259" key="7">
    <source>
        <dbReference type="Pfam" id="PF02601"/>
    </source>
</evidence>
<dbReference type="CDD" id="cd04489">
    <property type="entry name" value="ExoVII_LU_OBF"/>
    <property type="match status" value="1"/>
</dbReference>
<dbReference type="InterPro" id="IPR003753">
    <property type="entry name" value="Exonuc_VII_L"/>
</dbReference>
<dbReference type="RefSeq" id="WP_068142642.1">
    <property type="nucleotide sequence ID" value="NZ_CP042914.1"/>
</dbReference>
<dbReference type="GO" id="GO:0003676">
    <property type="term" value="F:nucleic acid binding"/>
    <property type="evidence" value="ECO:0007669"/>
    <property type="project" value="InterPro"/>
</dbReference>
<dbReference type="OrthoDB" id="9802795at2"/>
<proteinExistence type="inferred from homology"/>
<dbReference type="GO" id="GO:0008855">
    <property type="term" value="F:exodeoxyribonuclease VII activity"/>
    <property type="evidence" value="ECO:0007669"/>
    <property type="project" value="UniProtKB-UniRule"/>
</dbReference>
<dbReference type="PANTHER" id="PTHR30008">
    <property type="entry name" value="EXODEOXYRIBONUCLEASE 7 LARGE SUBUNIT"/>
    <property type="match status" value="1"/>
</dbReference>
<feature type="domain" description="Exonuclease VII large subunit C-terminal" evidence="7">
    <location>
        <begin position="121"/>
        <end position="337"/>
    </location>
</feature>